<keyword evidence="1" id="KW-0418">Kinase</keyword>
<dbReference type="KEGG" id="salf:SMD44_02951"/>
<dbReference type="InterPro" id="IPR003594">
    <property type="entry name" value="HATPase_dom"/>
</dbReference>
<organism evidence="3 4">
    <name type="scientific">Streptomyces alboflavus</name>
    <dbReference type="NCBI Taxonomy" id="67267"/>
    <lineage>
        <taxon>Bacteria</taxon>
        <taxon>Bacillati</taxon>
        <taxon>Actinomycetota</taxon>
        <taxon>Actinomycetes</taxon>
        <taxon>Kitasatosporales</taxon>
        <taxon>Streptomycetaceae</taxon>
        <taxon>Streptomyces</taxon>
    </lineage>
</organism>
<dbReference type="CDD" id="cd16936">
    <property type="entry name" value="HATPase_RsbW-like"/>
    <property type="match status" value="1"/>
</dbReference>
<evidence type="ECO:0000256" key="1">
    <source>
        <dbReference type="ARBA" id="ARBA00022527"/>
    </source>
</evidence>
<dbReference type="SUPFAM" id="SSF55874">
    <property type="entry name" value="ATPase domain of HSP90 chaperone/DNA topoisomerase II/histidine kinase"/>
    <property type="match status" value="1"/>
</dbReference>
<dbReference type="AlphaFoldDB" id="A0A1Z1WAY8"/>
<reference evidence="3 4" key="1">
    <citation type="submission" date="2017-05" db="EMBL/GenBank/DDBJ databases">
        <title>Streptomyces alboflavus Genome sequencing and assembly.</title>
        <authorList>
            <person name="Wang Y."/>
            <person name="Du B."/>
            <person name="Ding Y."/>
            <person name="Liu H."/>
            <person name="Hou Q."/>
            <person name="Liu K."/>
            <person name="Wang C."/>
            <person name="Yao L."/>
        </authorList>
    </citation>
    <scope>NUCLEOTIDE SEQUENCE [LARGE SCALE GENOMIC DNA]</scope>
    <source>
        <strain evidence="3 4">MDJK44</strain>
    </source>
</reference>
<dbReference type="EMBL" id="CP021748">
    <property type="protein sequence ID" value="ARX83529.1"/>
    <property type="molecule type" value="Genomic_DNA"/>
</dbReference>
<dbReference type="PANTHER" id="PTHR35526:SF3">
    <property type="entry name" value="ANTI-SIGMA-F FACTOR RSBW"/>
    <property type="match status" value="1"/>
</dbReference>
<dbReference type="Proteomes" id="UP000195880">
    <property type="component" value="Chromosome"/>
</dbReference>
<dbReference type="RefSeq" id="WP_087884123.1">
    <property type="nucleotide sequence ID" value="NZ_CP021748.1"/>
</dbReference>
<dbReference type="InterPro" id="IPR036890">
    <property type="entry name" value="HATPase_C_sf"/>
</dbReference>
<protein>
    <submittedName>
        <fullName evidence="3">ATPase</fullName>
    </submittedName>
</protein>
<keyword evidence="1" id="KW-0723">Serine/threonine-protein kinase</keyword>
<keyword evidence="1" id="KW-0808">Transferase</keyword>
<dbReference type="PANTHER" id="PTHR35526">
    <property type="entry name" value="ANTI-SIGMA-F FACTOR RSBW-RELATED"/>
    <property type="match status" value="1"/>
</dbReference>
<accession>A0A1Z1WAY8</accession>
<dbReference type="InterPro" id="IPR050267">
    <property type="entry name" value="Anti-sigma-factor_SerPK"/>
</dbReference>
<evidence type="ECO:0000259" key="2">
    <source>
        <dbReference type="Pfam" id="PF13581"/>
    </source>
</evidence>
<dbReference type="Gene3D" id="3.30.565.10">
    <property type="entry name" value="Histidine kinase-like ATPase, C-terminal domain"/>
    <property type="match status" value="1"/>
</dbReference>
<dbReference type="OrthoDB" id="4243476at2"/>
<gene>
    <name evidence="3" type="ORF">SMD44_02951</name>
</gene>
<keyword evidence="4" id="KW-1185">Reference proteome</keyword>
<sequence>MPNDAAQLWEYVIHIPHDPRAVTLCRHTLRVALALHGLARVADIAELLATELLSNAVRHTKGPVAFRLLWADGVLRIGAWDADPTPPAPPLRPAPVAEEEGRGLDLVRACADLWGWHLQPKDGDAGKYVWCELGAA</sequence>
<dbReference type="GO" id="GO:0004674">
    <property type="term" value="F:protein serine/threonine kinase activity"/>
    <property type="evidence" value="ECO:0007669"/>
    <property type="project" value="UniProtKB-KW"/>
</dbReference>
<name>A0A1Z1WAY8_9ACTN</name>
<evidence type="ECO:0000313" key="3">
    <source>
        <dbReference type="EMBL" id="ARX83529.1"/>
    </source>
</evidence>
<feature type="domain" description="Histidine kinase/HSP90-like ATPase" evidence="2">
    <location>
        <begin position="15"/>
        <end position="115"/>
    </location>
</feature>
<evidence type="ECO:0000313" key="4">
    <source>
        <dbReference type="Proteomes" id="UP000195880"/>
    </source>
</evidence>
<proteinExistence type="predicted"/>
<dbReference type="Pfam" id="PF13581">
    <property type="entry name" value="HATPase_c_2"/>
    <property type="match status" value="1"/>
</dbReference>